<evidence type="ECO:0000256" key="4">
    <source>
        <dbReference type="RuleBase" id="RU366048"/>
    </source>
</evidence>
<comment type="caution">
    <text evidence="6">The sequence shown here is derived from an EMBL/GenBank/DDBJ whole genome shotgun (WGS) entry which is preliminary data.</text>
</comment>
<evidence type="ECO:0000256" key="3">
    <source>
        <dbReference type="ARBA" id="ARBA00011786"/>
    </source>
</evidence>
<protein>
    <recommendedName>
        <fullName evidence="4">Prohibitin</fullName>
    </recommendedName>
</protein>
<dbReference type="PANTHER" id="PTHR23222">
    <property type="entry name" value="PROHIBITIN"/>
    <property type="match status" value="1"/>
</dbReference>
<name>A0A396HZ87_MEDTR</name>
<dbReference type="InterPro" id="IPR001107">
    <property type="entry name" value="Band_7"/>
</dbReference>
<evidence type="ECO:0000256" key="2">
    <source>
        <dbReference type="ARBA" id="ARBA00009658"/>
    </source>
</evidence>
<dbReference type="EMBL" id="PSQE01000005">
    <property type="protein sequence ID" value="RHN57803.1"/>
    <property type="molecule type" value="Genomic_DNA"/>
</dbReference>
<proteinExistence type="inferred from homology"/>
<comment type="subcellular location">
    <subcellularLocation>
        <location evidence="1">Mitochondrion inner membrane</location>
        <topology evidence="1">Single-pass type II membrane protein</topology>
    </subcellularLocation>
</comment>
<dbReference type="Gramene" id="rna33391">
    <property type="protein sequence ID" value="RHN57803.1"/>
    <property type="gene ID" value="gene33391"/>
</dbReference>
<dbReference type="GO" id="GO:0005743">
    <property type="term" value="C:mitochondrial inner membrane"/>
    <property type="evidence" value="ECO:0007669"/>
    <property type="project" value="UniProtKB-SubCell"/>
</dbReference>
<sequence length="160" mass="17660">MISSKAIASIVSKKARLALGLGAAATTVYSSVLVDQFHGTLPESVGEGTHFLIPWVQKPYILDVRARTHTLSAIFATDDHEPVNLTLRVISRPDVQCLPTIVQNLGSRSVVAKSSPLMLFISHSWYSDRVRDAFVQRAKDVNILIDEVDITRFSCTDNPR</sequence>
<evidence type="ECO:0000256" key="1">
    <source>
        <dbReference type="ARBA" id="ARBA00004140"/>
    </source>
</evidence>
<dbReference type="AlphaFoldDB" id="A0A396HZ87"/>
<accession>A0A396HZ87</accession>
<keyword evidence="4" id="KW-0999">Mitochondrion inner membrane</keyword>
<dbReference type="Proteomes" id="UP000265566">
    <property type="component" value="Chromosome 5"/>
</dbReference>
<dbReference type="PRINTS" id="PR00679">
    <property type="entry name" value="PROHIBITIN"/>
</dbReference>
<feature type="domain" description="Band 7" evidence="5">
    <location>
        <begin position="39"/>
        <end position="106"/>
    </location>
</feature>
<gene>
    <name evidence="6" type="ORF">MtrunA17_Chr5g0444371</name>
</gene>
<evidence type="ECO:0000313" key="6">
    <source>
        <dbReference type="EMBL" id="RHN57803.1"/>
    </source>
</evidence>
<dbReference type="InterPro" id="IPR000163">
    <property type="entry name" value="Prohibitin"/>
</dbReference>
<keyword evidence="4" id="KW-0496">Mitochondrion</keyword>
<keyword evidence="4" id="KW-0472">Membrane</keyword>
<dbReference type="Pfam" id="PF01145">
    <property type="entry name" value="Band_7"/>
    <property type="match status" value="1"/>
</dbReference>
<reference evidence="7" key="1">
    <citation type="journal article" date="2018" name="Nat. Plants">
        <title>Whole-genome landscape of Medicago truncatula symbiotic genes.</title>
        <authorList>
            <person name="Pecrix Y."/>
            <person name="Staton S.E."/>
            <person name="Sallet E."/>
            <person name="Lelandais-Briere C."/>
            <person name="Moreau S."/>
            <person name="Carrere S."/>
            <person name="Blein T."/>
            <person name="Jardinaud M.F."/>
            <person name="Latrasse D."/>
            <person name="Zouine M."/>
            <person name="Zahm M."/>
            <person name="Kreplak J."/>
            <person name="Mayjonade B."/>
            <person name="Satge C."/>
            <person name="Perez M."/>
            <person name="Cauet S."/>
            <person name="Marande W."/>
            <person name="Chantry-Darmon C."/>
            <person name="Lopez-Roques C."/>
            <person name="Bouchez O."/>
            <person name="Berard A."/>
            <person name="Debelle F."/>
            <person name="Munos S."/>
            <person name="Bendahmane A."/>
            <person name="Berges H."/>
            <person name="Niebel A."/>
            <person name="Buitink J."/>
            <person name="Frugier F."/>
            <person name="Benhamed M."/>
            <person name="Crespi M."/>
            <person name="Gouzy J."/>
            <person name="Gamas P."/>
        </authorList>
    </citation>
    <scope>NUCLEOTIDE SEQUENCE [LARGE SCALE GENOMIC DNA]</scope>
    <source>
        <strain evidence="7">cv. Jemalong A17</strain>
    </source>
</reference>
<evidence type="ECO:0000313" key="7">
    <source>
        <dbReference type="Proteomes" id="UP000265566"/>
    </source>
</evidence>
<evidence type="ECO:0000259" key="5">
    <source>
        <dbReference type="Pfam" id="PF01145"/>
    </source>
</evidence>
<dbReference type="PANTHER" id="PTHR23222:SF0">
    <property type="entry name" value="PROHIBITIN 1"/>
    <property type="match status" value="1"/>
</dbReference>
<organism evidence="6 7">
    <name type="scientific">Medicago truncatula</name>
    <name type="common">Barrel medic</name>
    <name type="synonym">Medicago tribuloides</name>
    <dbReference type="NCBI Taxonomy" id="3880"/>
    <lineage>
        <taxon>Eukaryota</taxon>
        <taxon>Viridiplantae</taxon>
        <taxon>Streptophyta</taxon>
        <taxon>Embryophyta</taxon>
        <taxon>Tracheophyta</taxon>
        <taxon>Spermatophyta</taxon>
        <taxon>Magnoliopsida</taxon>
        <taxon>eudicotyledons</taxon>
        <taxon>Gunneridae</taxon>
        <taxon>Pentapetalae</taxon>
        <taxon>rosids</taxon>
        <taxon>fabids</taxon>
        <taxon>Fabales</taxon>
        <taxon>Fabaceae</taxon>
        <taxon>Papilionoideae</taxon>
        <taxon>50 kb inversion clade</taxon>
        <taxon>NPAAA clade</taxon>
        <taxon>Hologalegina</taxon>
        <taxon>IRL clade</taxon>
        <taxon>Trifolieae</taxon>
        <taxon>Medicago</taxon>
    </lineage>
</organism>
<comment type="subunit">
    <text evidence="3">Component of a prohibitin multimeric complex in mitochondrial membranes.</text>
</comment>
<comment type="similarity">
    <text evidence="2 4">Belongs to the prohibitin family.</text>
</comment>